<comment type="caution">
    <text evidence="14">The sequence shown here is derived from an EMBL/GenBank/DDBJ whole genome shotgun (WGS) entry which is preliminary data.</text>
</comment>
<evidence type="ECO:0000256" key="11">
    <source>
        <dbReference type="ARBA" id="ARBA00042436"/>
    </source>
</evidence>
<gene>
    <name evidence="14" type="ORF">EMPS_02829</name>
</gene>
<keyword evidence="15" id="KW-1185">Reference proteome</keyword>
<dbReference type="AlphaFoldDB" id="A0A9P3LUB3"/>
<evidence type="ECO:0000256" key="8">
    <source>
        <dbReference type="ARBA" id="ARBA00022842"/>
    </source>
</evidence>
<keyword evidence="5" id="KW-0637">Prenyltransferase</keyword>
<reference evidence="14" key="2">
    <citation type="journal article" date="2022" name="Microbiol. Resour. Announc.">
        <title>Whole-Genome Sequence of Entomortierella parvispora E1425, a Mucoromycotan Fungus Associated with Burkholderiaceae-Related Endosymbiotic Bacteria.</title>
        <authorList>
            <person name="Herlambang A."/>
            <person name="Guo Y."/>
            <person name="Takashima Y."/>
            <person name="Narisawa K."/>
            <person name="Ohta H."/>
            <person name="Nishizawa T."/>
        </authorList>
    </citation>
    <scope>NUCLEOTIDE SEQUENCE</scope>
    <source>
        <strain evidence="14">E1425</strain>
    </source>
</reference>
<evidence type="ECO:0000256" key="4">
    <source>
        <dbReference type="ARBA" id="ARBA00012702"/>
    </source>
</evidence>
<dbReference type="GO" id="GO:0005953">
    <property type="term" value="C:CAAX-protein geranylgeranyltransferase complex"/>
    <property type="evidence" value="ECO:0007669"/>
    <property type="project" value="TreeGrafter"/>
</dbReference>
<evidence type="ECO:0000256" key="7">
    <source>
        <dbReference type="ARBA" id="ARBA00022737"/>
    </source>
</evidence>
<evidence type="ECO:0000313" key="14">
    <source>
        <dbReference type="EMBL" id="GJJ70480.1"/>
    </source>
</evidence>
<dbReference type="SUPFAM" id="SSF48439">
    <property type="entry name" value="Protein prenylyltransferase"/>
    <property type="match status" value="1"/>
</dbReference>
<dbReference type="PANTHER" id="PTHR11129">
    <property type="entry name" value="PROTEIN FARNESYLTRANSFERASE ALPHA SUBUNIT/RAB GERANYLGERANYL TRANSFERASE ALPHA SUBUNIT"/>
    <property type="match status" value="1"/>
</dbReference>
<sequence length="356" mass="41507">MADDHDDLPFYERPEWADVVPLPQDDGPNPLVPIAYAKEYSTAMDYFRAICRTQEQSERALELTKIVIELNSSHYTVWHYRQVLLKALNKDLNEEMEWIQDMVIEHPKSYQIWRHRQVVVEYRSEQFMPTAPTTPLVPTSATTPVPTIKYQDLASNQQEAIQEIVRVELQCLKEALAEDAKNYHAWSYRQWVMAHFGPGPWWDEELAYVDELLSIDIRNNSAWNQRYFTITEGPKGLTEELLQKEVEYTKAKIQRTPNNESPWVYLSGILNRARHPVTEVKEFCESLVPSIRANCSPFLHSTLLDIYELEAKEGLNKESLELAKGECSILSEKVDTIRSKYWDWRKTQLKITAVDA</sequence>
<reference evidence="14" key="1">
    <citation type="submission" date="2021-11" db="EMBL/GenBank/DDBJ databases">
        <authorList>
            <person name="Herlambang A."/>
            <person name="Guo Y."/>
            <person name="Takashima Y."/>
            <person name="Nishizawa T."/>
        </authorList>
    </citation>
    <scope>NUCLEOTIDE SEQUENCE</scope>
    <source>
        <strain evidence="14">E1425</strain>
    </source>
</reference>
<dbReference type="PANTHER" id="PTHR11129:SF1">
    <property type="entry name" value="PROTEIN FARNESYLTRANSFERASE_GERANYLGERANYLTRANSFERASE TYPE-1 SUBUNIT ALPHA"/>
    <property type="match status" value="1"/>
</dbReference>
<evidence type="ECO:0000256" key="3">
    <source>
        <dbReference type="ARBA" id="ARBA00012700"/>
    </source>
</evidence>
<name>A0A9P3LUB3_9FUNG</name>
<keyword evidence="6" id="KW-0808">Transferase</keyword>
<evidence type="ECO:0000256" key="12">
    <source>
        <dbReference type="ARBA" id="ARBA00043086"/>
    </source>
</evidence>
<protein>
    <recommendedName>
        <fullName evidence="9">Protein farnesyltransferase/geranylgeranyltransferase type-1 subunit alpha</fullName>
        <ecNumber evidence="4">2.5.1.58</ecNumber>
        <ecNumber evidence="3">2.5.1.59</ecNumber>
    </recommendedName>
    <alternativeName>
        <fullName evidence="12">CAAX farnesyltransferase subunit alpha</fullName>
    </alternativeName>
    <alternativeName>
        <fullName evidence="11">FTase-alpha</fullName>
    </alternativeName>
    <alternativeName>
        <fullName evidence="10">Ras proteins prenyltransferase subunit alpha</fullName>
    </alternativeName>
    <alternativeName>
        <fullName evidence="13">Type I protein geranyl-geranyltransferase subunit alpha</fullName>
    </alternativeName>
</protein>
<evidence type="ECO:0000256" key="13">
    <source>
        <dbReference type="ARBA" id="ARBA00043219"/>
    </source>
</evidence>
<evidence type="ECO:0000313" key="15">
    <source>
        <dbReference type="Proteomes" id="UP000827284"/>
    </source>
</evidence>
<organism evidence="14 15">
    <name type="scientific">Entomortierella parvispora</name>
    <dbReference type="NCBI Taxonomy" id="205924"/>
    <lineage>
        <taxon>Eukaryota</taxon>
        <taxon>Fungi</taxon>
        <taxon>Fungi incertae sedis</taxon>
        <taxon>Mucoromycota</taxon>
        <taxon>Mortierellomycotina</taxon>
        <taxon>Mortierellomycetes</taxon>
        <taxon>Mortierellales</taxon>
        <taxon>Mortierellaceae</taxon>
        <taxon>Entomortierella</taxon>
    </lineage>
</organism>
<dbReference type="OrthoDB" id="10255768at2759"/>
<dbReference type="EC" id="2.5.1.59" evidence="3"/>
<accession>A0A9P3LUB3</accession>
<evidence type="ECO:0000256" key="10">
    <source>
        <dbReference type="ARBA" id="ARBA00041392"/>
    </source>
</evidence>
<evidence type="ECO:0000256" key="1">
    <source>
        <dbReference type="ARBA" id="ARBA00001946"/>
    </source>
</evidence>
<proteinExistence type="inferred from homology"/>
<keyword evidence="8" id="KW-0460">Magnesium</keyword>
<dbReference type="Proteomes" id="UP000827284">
    <property type="component" value="Unassembled WGS sequence"/>
</dbReference>
<evidence type="ECO:0000256" key="2">
    <source>
        <dbReference type="ARBA" id="ARBA00006734"/>
    </source>
</evidence>
<keyword evidence="7" id="KW-0677">Repeat</keyword>
<comment type="similarity">
    <text evidence="2">Belongs to the protein prenyltransferase subunit alpha family.</text>
</comment>
<dbReference type="InterPro" id="IPR002088">
    <property type="entry name" value="Prenyl_trans_a"/>
</dbReference>
<dbReference type="EC" id="2.5.1.58" evidence="4"/>
<evidence type="ECO:0000256" key="9">
    <source>
        <dbReference type="ARBA" id="ARBA00040965"/>
    </source>
</evidence>
<dbReference type="PROSITE" id="PS51147">
    <property type="entry name" value="PFTA"/>
    <property type="match status" value="5"/>
</dbReference>
<dbReference type="EMBL" id="BQFW01000004">
    <property type="protein sequence ID" value="GJJ70480.1"/>
    <property type="molecule type" value="Genomic_DNA"/>
</dbReference>
<dbReference type="GO" id="GO:0005965">
    <property type="term" value="C:protein farnesyltransferase complex"/>
    <property type="evidence" value="ECO:0007669"/>
    <property type="project" value="TreeGrafter"/>
</dbReference>
<dbReference type="Gene3D" id="1.25.40.120">
    <property type="entry name" value="Protein prenylyltransferase"/>
    <property type="match status" value="1"/>
</dbReference>
<dbReference type="Pfam" id="PF01239">
    <property type="entry name" value="PPTA"/>
    <property type="match status" value="5"/>
</dbReference>
<evidence type="ECO:0000256" key="6">
    <source>
        <dbReference type="ARBA" id="ARBA00022679"/>
    </source>
</evidence>
<dbReference type="GO" id="GO:0004660">
    <property type="term" value="F:protein farnesyltransferase activity"/>
    <property type="evidence" value="ECO:0007669"/>
    <property type="project" value="UniProtKB-EC"/>
</dbReference>
<evidence type="ECO:0000256" key="5">
    <source>
        <dbReference type="ARBA" id="ARBA00022602"/>
    </source>
</evidence>
<comment type="cofactor">
    <cofactor evidence="1">
        <name>Mg(2+)</name>
        <dbReference type="ChEBI" id="CHEBI:18420"/>
    </cofactor>
</comment>
<dbReference type="GO" id="GO:0004662">
    <property type="term" value="F:CAAX-protein geranylgeranyltransferase activity"/>
    <property type="evidence" value="ECO:0007669"/>
    <property type="project" value="UniProtKB-EC"/>
</dbReference>